<organism evidence="2 3">
    <name type="scientific">Mesorhizobium japonicum</name>
    <dbReference type="NCBI Taxonomy" id="2066070"/>
    <lineage>
        <taxon>Bacteria</taxon>
        <taxon>Pseudomonadati</taxon>
        <taxon>Pseudomonadota</taxon>
        <taxon>Alphaproteobacteria</taxon>
        <taxon>Hyphomicrobiales</taxon>
        <taxon>Phyllobacteriaceae</taxon>
        <taxon>Mesorhizobium</taxon>
    </lineage>
</organism>
<reference evidence="2 3" key="1">
    <citation type="journal article" date="2018" name="Mol. Plant Microbe Interact.">
        <title>Taxonomically Different Co-Microsymbionts of a Relict Legume, Oxytropis popoviana, Have Complementary Sets of Symbiotic Genes and Together Increase the Efficiency of Plant Nodulation.</title>
        <authorList>
            <person name="Safronova V."/>
            <person name="Belimov A."/>
            <person name="Sazanova A."/>
            <person name="Chirak E."/>
            <person name="Verkhozina A."/>
            <person name="Kuznetsova I."/>
            <person name="Andronov E."/>
            <person name="Puhalsky J."/>
            <person name="Tikhonovich I."/>
        </authorList>
    </citation>
    <scope>NUCLEOTIDE SEQUENCE [LARGE SCALE GENOMIC DNA]</scope>
    <source>
        <strain evidence="2 3">Opo-235</strain>
    </source>
</reference>
<evidence type="ECO:0000313" key="3">
    <source>
        <dbReference type="Proteomes" id="UP000275436"/>
    </source>
</evidence>
<dbReference type="RefSeq" id="WP_123169689.1">
    <property type="nucleotide sequence ID" value="NZ_QKOD01000011.1"/>
</dbReference>
<comment type="caution">
    <text evidence="2">The sequence shown here is derived from an EMBL/GenBank/DDBJ whole genome shotgun (WGS) entry which is preliminary data.</text>
</comment>
<proteinExistence type="predicted"/>
<dbReference type="EMBL" id="QKOD01000011">
    <property type="protein sequence ID" value="RNJ42337.1"/>
    <property type="molecule type" value="Genomic_DNA"/>
</dbReference>
<name>A0A3M9X2S7_9HYPH</name>
<sequence length="82" mass="9231">MARYFFDIADADIADPNDLVDVRDAREAGLRALAAILRESHPDGTKRAFEFNVCDEVGRQYLNLTITFEWRNAPGHPSVATH</sequence>
<accession>A0A3M9X2S7</accession>
<dbReference type="Pfam" id="PF21834">
    <property type="entry name" value="DUF6894"/>
    <property type="match status" value="1"/>
</dbReference>
<dbReference type="InterPro" id="IPR054189">
    <property type="entry name" value="DUF6894"/>
</dbReference>
<protein>
    <recommendedName>
        <fullName evidence="1">DUF6894 domain-containing protein</fullName>
    </recommendedName>
</protein>
<dbReference type="Proteomes" id="UP000275436">
    <property type="component" value="Unassembled WGS sequence"/>
</dbReference>
<feature type="domain" description="DUF6894" evidence="1">
    <location>
        <begin position="3"/>
        <end position="66"/>
    </location>
</feature>
<evidence type="ECO:0000313" key="2">
    <source>
        <dbReference type="EMBL" id="RNJ42337.1"/>
    </source>
</evidence>
<evidence type="ECO:0000259" key="1">
    <source>
        <dbReference type="Pfam" id="PF21834"/>
    </source>
</evidence>
<gene>
    <name evidence="2" type="ORF">DNR46_28390</name>
</gene>
<dbReference type="AlphaFoldDB" id="A0A3M9X2S7"/>